<evidence type="ECO:0000313" key="3">
    <source>
        <dbReference type="Proteomes" id="UP001169063"/>
    </source>
</evidence>
<name>A0ABT8SNQ4_9CAUL</name>
<dbReference type="SMART" id="SM00953">
    <property type="entry name" value="RES"/>
    <property type="match status" value="1"/>
</dbReference>
<evidence type="ECO:0000313" key="2">
    <source>
        <dbReference type="EMBL" id="MDO1560124.1"/>
    </source>
</evidence>
<evidence type="ECO:0000259" key="1">
    <source>
        <dbReference type="SMART" id="SM00953"/>
    </source>
</evidence>
<keyword evidence="3" id="KW-1185">Reference proteome</keyword>
<dbReference type="Proteomes" id="UP001169063">
    <property type="component" value="Unassembled WGS sequence"/>
</dbReference>
<sequence length="272" mass="30411">MAGEPALHEFPSWRSFWIFQQSVRSELRYVRTAASETFLQTVLETCRERVGTLKAGSHFWRAQLGHDWRLTGPEEAEIEIPCAYSASRMKPLSGRASDGRANPRGIPSLYVATTKETAMSEVRPWVGSYVSVGQLRLLQDLEVVDCTRGHQRTPFYFEEPDADLRKEAVWSHIDRAFAEPLARSDNEADYAATQILAETFKQAGYGGVAYKSAFGVDGYNIALFNPDVARVVNCGLFRVKEIQPTFEAADDFWFMQESPGDAPSEPLSAPSS</sequence>
<gene>
    <name evidence="2" type="ORF">Q0812_11870</name>
</gene>
<protein>
    <submittedName>
        <fullName evidence="2">RES family NAD+ phosphorylase</fullName>
    </submittedName>
</protein>
<feature type="domain" description="RES" evidence="1">
    <location>
        <begin position="91"/>
        <end position="235"/>
    </location>
</feature>
<proteinExistence type="predicted"/>
<reference evidence="2" key="1">
    <citation type="submission" date="2023-07" db="EMBL/GenBank/DDBJ databases">
        <title>Brevundimonas soil sp. nov., isolated from the soil of chemical plant.</title>
        <authorList>
            <person name="Wu N."/>
        </authorList>
    </citation>
    <scope>NUCLEOTIDE SEQUENCE</scope>
    <source>
        <strain evidence="2">XZ-24</strain>
    </source>
</reference>
<dbReference type="Pfam" id="PF08808">
    <property type="entry name" value="RES"/>
    <property type="match status" value="1"/>
</dbReference>
<dbReference type="EMBL" id="JAUKTR010000005">
    <property type="protein sequence ID" value="MDO1560124.1"/>
    <property type="molecule type" value="Genomic_DNA"/>
</dbReference>
<organism evidence="2 3">
    <name type="scientific">Peiella sedimenti</name>
    <dbReference type="NCBI Taxonomy" id="3061083"/>
    <lineage>
        <taxon>Bacteria</taxon>
        <taxon>Pseudomonadati</taxon>
        <taxon>Pseudomonadota</taxon>
        <taxon>Alphaproteobacteria</taxon>
        <taxon>Caulobacterales</taxon>
        <taxon>Caulobacteraceae</taxon>
        <taxon>Peiella</taxon>
    </lineage>
</organism>
<accession>A0ABT8SNQ4</accession>
<dbReference type="InterPro" id="IPR014914">
    <property type="entry name" value="RES_dom"/>
</dbReference>
<comment type="caution">
    <text evidence="2">The sequence shown here is derived from an EMBL/GenBank/DDBJ whole genome shotgun (WGS) entry which is preliminary data.</text>
</comment>
<dbReference type="RefSeq" id="WP_302110554.1">
    <property type="nucleotide sequence ID" value="NZ_JAUKTR010000005.1"/>
</dbReference>